<evidence type="ECO:0000313" key="1">
    <source>
        <dbReference type="EMBL" id="WXB76232.1"/>
    </source>
</evidence>
<evidence type="ECO:0000313" key="2">
    <source>
        <dbReference type="Proteomes" id="UP001382727"/>
    </source>
</evidence>
<gene>
    <name evidence="1" type="ORF">V1351_15005</name>
</gene>
<organism evidence="1 2">
    <name type="scientific">Janibacter alittae</name>
    <dbReference type="NCBI Taxonomy" id="3115209"/>
    <lineage>
        <taxon>Bacteria</taxon>
        <taxon>Bacillati</taxon>
        <taxon>Actinomycetota</taxon>
        <taxon>Actinomycetes</taxon>
        <taxon>Micrococcales</taxon>
        <taxon>Intrasporangiaceae</taxon>
        <taxon>Janibacter</taxon>
    </lineage>
</organism>
<dbReference type="Proteomes" id="UP001382727">
    <property type="component" value="Chromosome"/>
</dbReference>
<keyword evidence="1" id="KW-0540">Nuclease</keyword>
<reference evidence="1 2" key="1">
    <citation type="submission" date="2024-02" db="EMBL/GenBank/DDBJ databases">
        <title>Janibacter sp. nov., isolated from gut of marine sandworm.</title>
        <authorList>
            <person name="Kim B."/>
            <person name="Jun M.O."/>
            <person name="Shin N.-R."/>
        </authorList>
    </citation>
    <scope>NUCLEOTIDE SEQUENCE [LARGE SCALE GENOMIC DNA]</scope>
    <source>
        <strain evidence="1 2">A1S7</strain>
    </source>
</reference>
<sequence length="209" mass="23136">MSHRDTVDRLLREHGTTYADEAGIRLRDTPAPLFQLLCLTQLFAAPIGASVAVATMRELLGAGWTTPQHLLDSTWRERVDALGRGGYRRYDESTATYLAQMAQLLQERWRGDLRRLHETAEDEGSLRSLLEEFPRVGPTGSGIFCREVQAVWPDLRPQVDGRVRRGARAVGLPTDPENLAALVDGDDLARLTAALVRVDLDGGHDAVRA</sequence>
<dbReference type="EMBL" id="CP144913">
    <property type="protein sequence ID" value="WXB76232.1"/>
    <property type="molecule type" value="Genomic_DNA"/>
</dbReference>
<protein>
    <submittedName>
        <fullName evidence="1">Endonuclease</fullName>
    </submittedName>
</protein>
<dbReference type="GO" id="GO:0004519">
    <property type="term" value="F:endonuclease activity"/>
    <property type="evidence" value="ECO:0007669"/>
    <property type="project" value="UniProtKB-KW"/>
</dbReference>
<proteinExistence type="predicted"/>
<dbReference type="RefSeq" id="WP_338749008.1">
    <property type="nucleotide sequence ID" value="NZ_CP144913.1"/>
</dbReference>
<dbReference type="SUPFAM" id="SSF48150">
    <property type="entry name" value="DNA-glycosylase"/>
    <property type="match status" value="1"/>
</dbReference>
<keyword evidence="1" id="KW-0378">Hydrolase</keyword>
<name>A0ABZ2MGP2_9MICO</name>
<keyword evidence="2" id="KW-1185">Reference proteome</keyword>
<keyword evidence="1" id="KW-0255">Endonuclease</keyword>
<accession>A0ABZ2MGP2</accession>
<dbReference type="InterPro" id="IPR011257">
    <property type="entry name" value="DNA_glycosylase"/>
</dbReference>